<name>A0A7X1Z6D4_9LACT</name>
<dbReference type="PANTHER" id="PTHR13696:SF99">
    <property type="entry name" value="COBYRINIC ACID AC-DIAMIDE SYNTHASE"/>
    <property type="match status" value="1"/>
</dbReference>
<evidence type="ECO:0000313" key="2">
    <source>
        <dbReference type="EMBL" id="MQW38396.1"/>
    </source>
</evidence>
<dbReference type="PANTHER" id="PTHR13696">
    <property type="entry name" value="P-LOOP CONTAINING NUCLEOSIDE TRIPHOSPHATE HYDROLASE"/>
    <property type="match status" value="1"/>
</dbReference>
<dbReference type="InterPro" id="IPR027417">
    <property type="entry name" value="P-loop_NTPase"/>
</dbReference>
<accession>A0A7X1Z6D4</accession>
<organism evidence="2 3">
    <name type="scientific">Lactococcus hircilactis</name>
    <dbReference type="NCBI Taxonomy" id="1494462"/>
    <lineage>
        <taxon>Bacteria</taxon>
        <taxon>Bacillati</taxon>
        <taxon>Bacillota</taxon>
        <taxon>Bacilli</taxon>
        <taxon>Lactobacillales</taxon>
        <taxon>Streptococcaceae</taxon>
        <taxon>Lactococcus</taxon>
    </lineage>
</organism>
<dbReference type="InterPro" id="IPR025669">
    <property type="entry name" value="AAA_dom"/>
</dbReference>
<dbReference type="SUPFAM" id="SSF52540">
    <property type="entry name" value="P-loop containing nucleoside triphosphate hydrolases"/>
    <property type="match status" value="1"/>
</dbReference>
<protein>
    <submittedName>
        <fullName evidence="2">AAA family ATPase</fullName>
    </submittedName>
</protein>
<dbReference type="OrthoDB" id="9791162at2"/>
<feature type="domain" description="AAA" evidence="1">
    <location>
        <begin position="3"/>
        <end position="177"/>
    </location>
</feature>
<comment type="caution">
    <text evidence="2">The sequence shown here is derived from an EMBL/GenBank/DDBJ whole genome shotgun (WGS) entry which is preliminary data.</text>
</comment>
<evidence type="ECO:0000313" key="3">
    <source>
        <dbReference type="Proteomes" id="UP000439550"/>
    </source>
</evidence>
<gene>
    <name evidence="2" type="ORF">GHI93_00325</name>
</gene>
<dbReference type="InterPro" id="IPR050678">
    <property type="entry name" value="DNA_Partitioning_ATPase"/>
</dbReference>
<dbReference type="Gene3D" id="3.40.50.300">
    <property type="entry name" value="P-loop containing nucleotide triphosphate hydrolases"/>
    <property type="match status" value="1"/>
</dbReference>
<dbReference type="EMBL" id="WITJ01000001">
    <property type="protein sequence ID" value="MQW38396.1"/>
    <property type="molecule type" value="Genomic_DNA"/>
</dbReference>
<keyword evidence="3" id="KW-1185">Reference proteome</keyword>
<dbReference type="RefSeq" id="WP_153494554.1">
    <property type="nucleotide sequence ID" value="NZ_CBCRWP010000001.1"/>
</dbReference>
<proteinExistence type="predicted"/>
<evidence type="ECO:0000259" key="1">
    <source>
        <dbReference type="Pfam" id="PF13614"/>
    </source>
</evidence>
<dbReference type="Proteomes" id="UP000439550">
    <property type="component" value="Unassembled WGS sequence"/>
</dbReference>
<sequence>MTEFIGFVKLKGGSGATTHVINFAKYQQKQGKNTLIIDTDYSTISATRRFFTNKELSDKIKPENEATSLFENNSNPTPLQVDERIWLIAGNMNLSNEEDRVKQGMGRRYLFFWAMKHMAEIQEKYDYVVFDPHNDNSMITQNVLLVADKLVIVADVDNDAMDLIPEVMKNINVIEKIEINPMTMESLVNAKIFVLGNKVKHVGRSHVQFKKDFEDLMKQHPDLFIGFVPDREMIHLTKIDNLSIFDLENQAKYQDASHRKFIKQVETIYQKICEA</sequence>
<dbReference type="AlphaFoldDB" id="A0A7X1Z6D4"/>
<dbReference type="Pfam" id="PF13614">
    <property type="entry name" value="AAA_31"/>
    <property type="match status" value="1"/>
</dbReference>
<reference evidence="2 3" key="1">
    <citation type="submission" date="2019-10" db="EMBL/GenBank/DDBJ databases">
        <authorList>
            <person name="Dong K."/>
        </authorList>
    </citation>
    <scope>NUCLEOTIDE SEQUENCE [LARGE SCALE GENOMIC DNA]</scope>
    <source>
        <strain evidence="2 3">DSM 28960</strain>
    </source>
</reference>